<reference evidence="5" key="1">
    <citation type="journal article" date="2014" name="Proc. Natl. Acad. Sci. U.S.A.">
        <title>Extensive sampling of basidiomycete genomes demonstrates inadequacy of the white-rot/brown-rot paradigm for wood decay fungi.</title>
        <authorList>
            <person name="Riley R."/>
            <person name="Salamov A.A."/>
            <person name="Brown D.W."/>
            <person name="Nagy L.G."/>
            <person name="Floudas D."/>
            <person name="Held B.W."/>
            <person name="Levasseur A."/>
            <person name="Lombard V."/>
            <person name="Morin E."/>
            <person name="Otillar R."/>
            <person name="Lindquist E.A."/>
            <person name="Sun H."/>
            <person name="LaButti K.M."/>
            <person name="Schmutz J."/>
            <person name="Jabbour D."/>
            <person name="Luo H."/>
            <person name="Baker S.E."/>
            <person name="Pisabarro A.G."/>
            <person name="Walton J.D."/>
            <person name="Blanchette R.A."/>
            <person name="Henrissat B."/>
            <person name="Martin F."/>
            <person name="Cullen D."/>
            <person name="Hibbett D.S."/>
            <person name="Grigoriev I.V."/>
        </authorList>
    </citation>
    <scope>NUCLEOTIDE SEQUENCE [LARGE SCALE GENOMIC DNA]</scope>
    <source>
        <strain evidence="5">FD-172 SS1</strain>
    </source>
</reference>
<dbReference type="PANTHER" id="PTHR24124:SF14">
    <property type="entry name" value="CHROMOSOME UNDETERMINED SCAFFOLD_25, WHOLE GENOME SHOTGUN SEQUENCE"/>
    <property type="match status" value="1"/>
</dbReference>
<dbReference type="PANTHER" id="PTHR24124">
    <property type="entry name" value="ANKYRIN REPEAT FAMILY A"/>
    <property type="match status" value="1"/>
</dbReference>
<keyword evidence="2 3" id="KW-0040">ANK repeat</keyword>
<dbReference type="GO" id="GO:0005634">
    <property type="term" value="C:nucleus"/>
    <property type="evidence" value="ECO:0007669"/>
    <property type="project" value="TreeGrafter"/>
</dbReference>
<dbReference type="SUPFAM" id="SSF48403">
    <property type="entry name" value="Ankyrin repeat"/>
    <property type="match status" value="1"/>
</dbReference>
<evidence type="ECO:0000256" key="1">
    <source>
        <dbReference type="ARBA" id="ARBA00022737"/>
    </source>
</evidence>
<dbReference type="EMBL" id="KL198021">
    <property type="protein sequence ID" value="KDQ18462.1"/>
    <property type="molecule type" value="Genomic_DNA"/>
</dbReference>
<organism evidence="4 5">
    <name type="scientific">Botryobasidium botryosum (strain FD-172 SS1)</name>
    <dbReference type="NCBI Taxonomy" id="930990"/>
    <lineage>
        <taxon>Eukaryota</taxon>
        <taxon>Fungi</taxon>
        <taxon>Dikarya</taxon>
        <taxon>Basidiomycota</taxon>
        <taxon>Agaricomycotina</taxon>
        <taxon>Agaricomycetes</taxon>
        <taxon>Cantharellales</taxon>
        <taxon>Botryobasidiaceae</taxon>
        <taxon>Botryobasidium</taxon>
    </lineage>
</organism>
<proteinExistence type="predicted"/>
<feature type="non-terminal residue" evidence="4">
    <location>
        <position position="1"/>
    </location>
</feature>
<evidence type="ECO:0000256" key="3">
    <source>
        <dbReference type="PROSITE-ProRule" id="PRU00023"/>
    </source>
</evidence>
<keyword evidence="5" id="KW-1185">Reference proteome</keyword>
<dbReference type="AlphaFoldDB" id="A0A067N2V0"/>
<dbReference type="Proteomes" id="UP000027195">
    <property type="component" value="Unassembled WGS sequence"/>
</dbReference>
<keyword evidence="1" id="KW-0677">Repeat</keyword>
<dbReference type="Pfam" id="PF13857">
    <property type="entry name" value="Ank_5"/>
    <property type="match status" value="1"/>
</dbReference>
<name>A0A067N2V0_BOTB1</name>
<accession>A0A067N2V0</accession>
<evidence type="ECO:0000313" key="4">
    <source>
        <dbReference type="EMBL" id="KDQ18462.1"/>
    </source>
</evidence>
<feature type="repeat" description="ANK" evidence="3">
    <location>
        <begin position="15"/>
        <end position="49"/>
    </location>
</feature>
<dbReference type="PROSITE" id="PS50088">
    <property type="entry name" value="ANK_REPEAT"/>
    <property type="match status" value="1"/>
</dbReference>
<dbReference type="OrthoDB" id="194358at2759"/>
<dbReference type="InParanoid" id="A0A067N2V0"/>
<dbReference type="InterPro" id="IPR002110">
    <property type="entry name" value="Ankyrin_rpt"/>
</dbReference>
<evidence type="ECO:0000313" key="5">
    <source>
        <dbReference type="Proteomes" id="UP000027195"/>
    </source>
</evidence>
<dbReference type="InterPro" id="IPR036770">
    <property type="entry name" value="Ankyrin_rpt-contain_sf"/>
</dbReference>
<protein>
    <submittedName>
        <fullName evidence="4">Uncharacterized protein</fullName>
    </submittedName>
</protein>
<dbReference type="Gene3D" id="1.25.40.20">
    <property type="entry name" value="Ankyrin repeat-containing domain"/>
    <property type="match status" value="1"/>
</dbReference>
<feature type="non-terminal residue" evidence="4">
    <location>
        <position position="58"/>
    </location>
</feature>
<sequence>LLLEVGADPRIRGPGDRTALHLALEAPGCTGEVLSALLGAGADPNAKDNSGETPLHYA</sequence>
<evidence type="ECO:0000256" key="2">
    <source>
        <dbReference type="ARBA" id="ARBA00023043"/>
    </source>
</evidence>
<gene>
    <name evidence="4" type="ORF">BOTBODRAFT_82275</name>
</gene>
<dbReference type="HOGENOM" id="CLU_2984426_0_0_1"/>
<dbReference type="GO" id="GO:0010468">
    <property type="term" value="P:regulation of gene expression"/>
    <property type="evidence" value="ECO:0007669"/>
    <property type="project" value="TreeGrafter"/>
</dbReference>